<name>A0A1L0A6D2_9GAMM</name>
<proteinExistence type="predicted"/>
<dbReference type="AlphaFoldDB" id="A0A1L0A6D2"/>
<gene>
    <name evidence="2" type="ORF">NVI5450_3544</name>
</gene>
<dbReference type="InterPro" id="IPR013024">
    <property type="entry name" value="GGCT-like"/>
</dbReference>
<dbReference type="Gene3D" id="3.10.490.10">
    <property type="entry name" value="Gamma-glutamyl cyclotransferase-like"/>
    <property type="match status" value="1"/>
</dbReference>
<dbReference type="Pfam" id="PF06094">
    <property type="entry name" value="GGACT"/>
    <property type="match status" value="1"/>
</dbReference>
<dbReference type="EMBL" id="FPLD01000100">
    <property type="protein sequence ID" value="SGZ10152.1"/>
    <property type="molecule type" value="Genomic_DNA"/>
</dbReference>
<evidence type="ECO:0000259" key="1">
    <source>
        <dbReference type="Pfam" id="PF06094"/>
    </source>
</evidence>
<feature type="domain" description="Gamma-glutamylcyclotransferase AIG2-like" evidence="1">
    <location>
        <begin position="13"/>
        <end position="99"/>
    </location>
</feature>
<evidence type="ECO:0000313" key="2">
    <source>
        <dbReference type="EMBL" id="SGZ10152.1"/>
    </source>
</evidence>
<evidence type="ECO:0000313" key="3">
    <source>
        <dbReference type="Proteomes" id="UP000183794"/>
    </source>
</evidence>
<reference evidence="2 3" key="1">
    <citation type="submission" date="2016-11" db="EMBL/GenBank/DDBJ databases">
        <authorList>
            <person name="Jaros S."/>
            <person name="Januszkiewicz K."/>
            <person name="Wedrychowicz H."/>
        </authorList>
    </citation>
    <scope>NUCLEOTIDE SEQUENCE [LARGE SCALE GENOMIC DNA]</scope>
    <source>
        <strain evidence="2">NVI 5450</strain>
    </source>
</reference>
<accession>A0A1L0A6D2</accession>
<dbReference type="Proteomes" id="UP000183794">
    <property type="component" value="Unassembled WGS sequence"/>
</dbReference>
<dbReference type="InterPro" id="IPR009288">
    <property type="entry name" value="AIG2-like_dom"/>
</dbReference>
<dbReference type="SUPFAM" id="SSF110857">
    <property type="entry name" value="Gamma-glutamyl cyclotransferase-like"/>
    <property type="match status" value="1"/>
</dbReference>
<dbReference type="CDD" id="cd06661">
    <property type="entry name" value="GGCT_like"/>
    <property type="match status" value="1"/>
</dbReference>
<sequence length="130" mass="15161">MKESFPNFKTNKGIRYRQNFDTKESYPLYLVGERFSPWLILNPGKGQPVRGQVFEVTNDELELIDVLERINEPDGYRKITIWVTCLESGEELSVFAYGKLPEMVVSREVKAELAGEYCIEHAELYRSRYS</sequence>
<dbReference type="InterPro" id="IPR036568">
    <property type="entry name" value="GGCT-like_sf"/>
</dbReference>
<organism evidence="2 3">
    <name type="scientific">Moritella viscosa</name>
    <dbReference type="NCBI Taxonomy" id="80854"/>
    <lineage>
        <taxon>Bacteria</taxon>
        <taxon>Pseudomonadati</taxon>
        <taxon>Pseudomonadota</taxon>
        <taxon>Gammaproteobacteria</taxon>
        <taxon>Alteromonadales</taxon>
        <taxon>Moritellaceae</taxon>
        <taxon>Moritella</taxon>
    </lineage>
</organism>
<protein>
    <recommendedName>
        <fullName evidence="1">Gamma-glutamylcyclotransferase AIG2-like domain-containing protein</fullName>
    </recommendedName>
</protein>